<dbReference type="AlphaFoldDB" id="A0A0F3GMI1"/>
<feature type="domain" description="Methyltransferase FkbM" evidence="1">
    <location>
        <begin position="57"/>
        <end position="214"/>
    </location>
</feature>
<evidence type="ECO:0000259" key="1">
    <source>
        <dbReference type="Pfam" id="PF05050"/>
    </source>
</evidence>
<organism evidence="2 3">
    <name type="scientific">Candidatus Magnetobacterium bavaricum</name>
    <dbReference type="NCBI Taxonomy" id="29290"/>
    <lineage>
        <taxon>Bacteria</taxon>
        <taxon>Pseudomonadati</taxon>
        <taxon>Nitrospirota</taxon>
        <taxon>Thermodesulfovibrionia</taxon>
        <taxon>Thermodesulfovibrionales</taxon>
        <taxon>Candidatus Magnetobacteriaceae</taxon>
        <taxon>Candidatus Magnetobacterium</taxon>
    </lineage>
</organism>
<dbReference type="Gene3D" id="3.40.50.150">
    <property type="entry name" value="Vaccinia Virus protein VP39"/>
    <property type="match status" value="1"/>
</dbReference>
<dbReference type="EMBL" id="LACI01001995">
    <property type="protein sequence ID" value="KJU83189.1"/>
    <property type="molecule type" value="Genomic_DNA"/>
</dbReference>
<evidence type="ECO:0000313" key="3">
    <source>
        <dbReference type="Proteomes" id="UP000033423"/>
    </source>
</evidence>
<comment type="caution">
    <text evidence="2">The sequence shown here is derived from an EMBL/GenBank/DDBJ whole genome shotgun (WGS) entry which is preliminary data.</text>
</comment>
<dbReference type="PANTHER" id="PTHR34203">
    <property type="entry name" value="METHYLTRANSFERASE, FKBM FAMILY PROTEIN"/>
    <property type="match status" value="1"/>
</dbReference>
<dbReference type="InterPro" id="IPR052514">
    <property type="entry name" value="SAM-dependent_MTase"/>
</dbReference>
<gene>
    <name evidence="2" type="ORF">MBAV_004617</name>
</gene>
<keyword evidence="2" id="KW-0489">Methyltransferase</keyword>
<dbReference type="Proteomes" id="UP000033423">
    <property type="component" value="Unassembled WGS sequence"/>
</dbReference>
<sequence length="256" mass="28934">MEDININSRETNASEDELSQPVFLLSQGDGILRVERDHRNMKQIMDDVLVIDSNCIDIGANAGEVLGWIVQRSPKGEHYAFEPLMQFIPHLKAIFPGIKLYQCALSNIVGTSKFCHVVNLSEWSGLRPQPCPIEPVAEEIDVEVNFIDNIIPQEIQIRLMKIDVEGGEYNVIDGAKKTIRRCRPYVIFEHAKLHAFGYGTTPQMLYDLIVEECGLAIFSLDGKGPHSKNTFASKCEEAFVTRYKKHTETNFLARPI</sequence>
<name>A0A0F3GMI1_9BACT</name>
<proteinExistence type="predicted"/>
<accession>A0A0F3GMI1</accession>
<dbReference type="SUPFAM" id="SSF53335">
    <property type="entry name" value="S-adenosyl-L-methionine-dependent methyltransferases"/>
    <property type="match status" value="1"/>
</dbReference>
<dbReference type="Pfam" id="PF05050">
    <property type="entry name" value="Methyltransf_21"/>
    <property type="match status" value="1"/>
</dbReference>
<dbReference type="InterPro" id="IPR006342">
    <property type="entry name" value="FkbM_mtfrase"/>
</dbReference>
<dbReference type="GO" id="GO:0032259">
    <property type="term" value="P:methylation"/>
    <property type="evidence" value="ECO:0007669"/>
    <property type="project" value="UniProtKB-KW"/>
</dbReference>
<reference evidence="2 3" key="1">
    <citation type="submission" date="2015-02" db="EMBL/GenBank/DDBJ databases">
        <title>Single-cell genomics of uncultivated deep-branching MTB reveals a conserved set of magnetosome genes.</title>
        <authorList>
            <person name="Kolinko S."/>
            <person name="Richter M."/>
            <person name="Glockner F.O."/>
            <person name="Brachmann A."/>
            <person name="Schuler D."/>
        </authorList>
    </citation>
    <scope>NUCLEOTIDE SEQUENCE [LARGE SCALE GENOMIC DNA]</scope>
    <source>
        <strain evidence="2">TM-1</strain>
    </source>
</reference>
<protein>
    <submittedName>
        <fullName evidence="2">Methyltransferase, FkbM family</fullName>
    </submittedName>
</protein>
<dbReference type="PANTHER" id="PTHR34203:SF15">
    <property type="entry name" value="SLL1173 PROTEIN"/>
    <property type="match status" value="1"/>
</dbReference>
<keyword evidence="3" id="KW-1185">Reference proteome</keyword>
<dbReference type="GO" id="GO:0008168">
    <property type="term" value="F:methyltransferase activity"/>
    <property type="evidence" value="ECO:0007669"/>
    <property type="project" value="UniProtKB-KW"/>
</dbReference>
<dbReference type="InterPro" id="IPR029063">
    <property type="entry name" value="SAM-dependent_MTases_sf"/>
</dbReference>
<evidence type="ECO:0000313" key="2">
    <source>
        <dbReference type="EMBL" id="KJU83189.1"/>
    </source>
</evidence>
<dbReference type="NCBIfam" id="TIGR01444">
    <property type="entry name" value="fkbM_fam"/>
    <property type="match status" value="1"/>
</dbReference>
<keyword evidence="2" id="KW-0808">Transferase</keyword>